<keyword evidence="3" id="KW-1185">Reference proteome</keyword>
<dbReference type="RefSeq" id="WP_012348694.1">
    <property type="nucleotide sequence ID" value="NC_010524.1"/>
</dbReference>
<dbReference type="KEGG" id="lch:Lcho_3693"/>
<evidence type="ECO:0000313" key="2">
    <source>
        <dbReference type="EMBL" id="ACB35947.1"/>
    </source>
</evidence>
<gene>
    <name evidence="2" type="ordered locus">Lcho_3693</name>
</gene>
<sequence>MKTHPVQAPVATPEPAPHAGWKKAVLALVGGVVLTATSGCVIAPSPYYDREPQPVYVEPAYPSPGIGWVWIFQPRIGWGWHHPRHGWDDRGRGRGRGRGHGRD</sequence>
<dbReference type="Proteomes" id="UP000001693">
    <property type="component" value="Chromosome"/>
</dbReference>
<feature type="region of interest" description="Disordered" evidence="1">
    <location>
        <begin position="82"/>
        <end position="103"/>
    </location>
</feature>
<dbReference type="HOGENOM" id="CLU_2260276_0_0_4"/>
<evidence type="ECO:0000256" key="1">
    <source>
        <dbReference type="SAM" id="MobiDB-lite"/>
    </source>
</evidence>
<organism evidence="2 3">
    <name type="scientific">Leptothrix cholodnii (strain ATCC 51168 / LMG 8142 / SP-6)</name>
    <name type="common">Leptothrix discophora (strain SP-6)</name>
    <dbReference type="NCBI Taxonomy" id="395495"/>
    <lineage>
        <taxon>Bacteria</taxon>
        <taxon>Pseudomonadati</taxon>
        <taxon>Pseudomonadota</taxon>
        <taxon>Betaproteobacteria</taxon>
        <taxon>Burkholderiales</taxon>
        <taxon>Sphaerotilaceae</taxon>
        <taxon>Leptothrix</taxon>
    </lineage>
</organism>
<feature type="compositionally biased region" description="Basic residues" evidence="1">
    <location>
        <begin position="93"/>
        <end position="103"/>
    </location>
</feature>
<dbReference type="EMBL" id="CP001013">
    <property type="protein sequence ID" value="ACB35947.1"/>
    <property type="molecule type" value="Genomic_DNA"/>
</dbReference>
<reference evidence="2 3" key="1">
    <citation type="submission" date="2008-03" db="EMBL/GenBank/DDBJ databases">
        <title>Complete sequence of Leptothrix cholodnii SP-6.</title>
        <authorList>
            <consortium name="US DOE Joint Genome Institute"/>
            <person name="Copeland A."/>
            <person name="Lucas S."/>
            <person name="Lapidus A."/>
            <person name="Glavina del Rio T."/>
            <person name="Dalin E."/>
            <person name="Tice H."/>
            <person name="Bruce D."/>
            <person name="Goodwin L."/>
            <person name="Pitluck S."/>
            <person name="Chertkov O."/>
            <person name="Brettin T."/>
            <person name="Detter J.C."/>
            <person name="Han C."/>
            <person name="Kuske C.R."/>
            <person name="Schmutz J."/>
            <person name="Larimer F."/>
            <person name="Land M."/>
            <person name="Hauser L."/>
            <person name="Kyrpides N."/>
            <person name="Lykidis A."/>
            <person name="Emerson D."/>
            <person name="Richardson P."/>
        </authorList>
    </citation>
    <scope>NUCLEOTIDE SEQUENCE [LARGE SCALE GENOMIC DNA]</scope>
    <source>
        <strain evidence="3">ATCC 51168 / LMG 8142 / SP-6</strain>
    </source>
</reference>
<dbReference type="AlphaFoldDB" id="B1Y5Q1"/>
<dbReference type="STRING" id="395495.Lcho_3693"/>
<proteinExistence type="predicted"/>
<dbReference type="eggNOG" id="ENOG5033GIH">
    <property type="taxonomic scope" value="Bacteria"/>
</dbReference>
<accession>B1Y5Q1</accession>
<evidence type="ECO:0000313" key="3">
    <source>
        <dbReference type="Proteomes" id="UP000001693"/>
    </source>
</evidence>
<name>B1Y5Q1_LEPCP</name>
<protein>
    <submittedName>
        <fullName evidence="2">Uncharacterized protein</fullName>
    </submittedName>
</protein>